<name>A0AAN1XX76_UNVUL</name>
<accession>A0AAN1XX76</accession>
<organism evidence="1 2">
    <name type="scientific">Vulcanimicrobium alpinum</name>
    <dbReference type="NCBI Taxonomy" id="3016050"/>
    <lineage>
        <taxon>Bacteria</taxon>
        <taxon>Bacillati</taxon>
        <taxon>Vulcanimicrobiota</taxon>
        <taxon>Vulcanimicrobiia</taxon>
        <taxon>Vulcanimicrobiales</taxon>
        <taxon>Vulcanimicrobiaceae</taxon>
        <taxon>Vulcanimicrobium</taxon>
    </lineage>
</organism>
<evidence type="ECO:0000313" key="1">
    <source>
        <dbReference type="EMBL" id="BDE06008.1"/>
    </source>
</evidence>
<proteinExistence type="predicted"/>
<evidence type="ECO:0000313" key="2">
    <source>
        <dbReference type="Proteomes" id="UP001317532"/>
    </source>
</evidence>
<sequence length="137" mass="14599">MLFSVFAFAPRRDASKVVAGVPCSILSEQQISETLGTPMRLMPTSGTICQYVSTGGAERTLFVVARHAALPPDAARGVAVRGIGDGAIRVAGTTYVRYGPRWFALIAIPQAGGIASAFAVEMRLAKRIDRPLIARMH</sequence>
<protein>
    <submittedName>
        <fullName evidence="1">Uncharacterized protein</fullName>
    </submittedName>
</protein>
<dbReference type="EMBL" id="AP025523">
    <property type="protein sequence ID" value="BDE06008.1"/>
    <property type="molecule type" value="Genomic_DNA"/>
</dbReference>
<reference evidence="1 2" key="1">
    <citation type="journal article" date="2022" name="ISME Commun">
        <title>Vulcanimicrobium alpinus gen. nov. sp. nov., the first cultivated representative of the candidate phylum 'Eremiobacterota', is a metabolically versatile aerobic anoxygenic phototroph.</title>
        <authorList>
            <person name="Yabe S."/>
            <person name="Muto K."/>
            <person name="Abe K."/>
            <person name="Yokota A."/>
            <person name="Staudigel H."/>
            <person name="Tebo B.M."/>
        </authorList>
    </citation>
    <scope>NUCLEOTIDE SEQUENCE [LARGE SCALE GENOMIC DNA]</scope>
    <source>
        <strain evidence="1 2">WC8-2</strain>
    </source>
</reference>
<dbReference type="Proteomes" id="UP001317532">
    <property type="component" value="Chromosome"/>
</dbReference>
<dbReference type="AlphaFoldDB" id="A0AAN1XX76"/>
<gene>
    <name evidence="1" type="ORF">WPS_12840</name>
</gene>
<dbReference type="KEGG" id="vab:WPS_12840"/>
<keyword evidence="2" id="KW-1185">Reference proteome</keyword>